<dbReference type="EMBL" id="LAZR01062134">
    <property type="protein sequence ID" value="KKK62157.1"/>
    <property type="molecule type" value="Genomic_DNA"/>
</dbReference>
<protein>
    <submittedName>
        <fullName evidence="1">Uncharacterized protein</fullName>
    </submittedName>
</protein>
<dbReference type="AlphaFoldDB" id="A0A0F8WZ57"/>
<comment type="caution">
    <text evidence="1">The sequence shown here is derived from an EMBL/GenBank/DDBJ whole genome shotgun (WGS) entry which is preliminary data.</text>
</comment>
<evidence type="ECO:0000313" key="1">
    <source>
        <dbReference type="EMBL" id="KKK62157.1"/>
    </source>
</evidence>
<sequence length="186" mass="20643">KYSVELGTGLSCQEHSTPGCHGCEAPVRSNRSSREARLLRSRGTQLCAEDTRDAVTIVTGPMRLVVPKKGFRFPGQVWLDRKGNGTFTKITNGGDAFVKLRGKINGTFRASKDSRIKVELEAAGPVRATVRVSGRYVSAGRRANRWIIRLHAFAVPLETDECNYAYIGSRLLAGDRLYLDVWDHHL</sequence>
<proteinExistence type="predicted"/>
<organism evidence="1">
    <name type="scientific">marine sediment metagenome</name>
    <dbReference type="NCBI Taxonomy" id="412755"/>
    <lineage>
        <taxon>unclassified sequences</taxon>
        <taxon>metagenomes</taxon>
        <taxon>ecological metagenomes</taxon>
    </lineage>
</organism>
<accession>A0A0F8WZ57</accession>
<gene>
    <name evidence="1" type="ORF">LCGC14_3007150</name>
</gene>
<name>A0A0F8WZ57_9ZZZZ</name>
<feature type="non-terminal residue" evidence="1">
    <location>
        <position position="1"/>
    </location>
</feature>
<reference evidence="1" key="1">
    <citation type="journal article" date="2015" name="Nature">
        <title>Complex archaea that bridge the gap between prokaryotes and eukaryotes.</title>
        <authorList>
            <person name="Spang A."/>
            <person name="Saw J.H."/>
            <person name="Jorgensen S.L."/>
            <person name="Zaremba-Niedzwiedzka K."/>
            <person name="Martijn J."/>
            <person name="Lind A.E."/>
            <person name="van Eijk R."/>
            <person name="Schleper C."/>
            <person name="Guy L."/>
            <person name="Ettema T.J."/>
        </authorList>
    </citation>
    <scope>NUCLEOTIDE SEQUENCE</scope>
</reference>